<sequence>MLRGATLHDPRFPGQAINDHVVLGIGLDPRLPDFTDSVRELSAAGAAAVIVKAHDPREPSLAELTGKECAVLVIRPDADWALITAVARSVAESRPAASASGVPMGDLFGLANAVASLAGGAVSLVDYVGRVLGYSTLPEQPIDEMRRQSTLSLQEPVPPEHNESYKTLYRNAAATYLPGSGDKYGRVAVAIHARGEALGALWVIQSDPETAPATRALLDSVEPLVALHMSHARSTIAGSEQRSTDLLRTLFEDQNHAHLAATQLGLRPERRHHVVAFGLADEATRSLGGGQQRLLHLVRTNARVRFGWAQTAPIGPTVVALVASDSAAAVRDFAEHTVKVSAHGPEPHVCAGLGNVAATTAEIGRSYRQAMEAMGALLSPVGSRAAPAGSQTAAFDEIRVELGIARLGELLSEQGLDIGDDAAKLLEHDRDNGGVYAQTMLTLLNTEGNVRETAAMLHVHQNTVRYRIERIERDLDIHLRDPSARLWLWLRLATAR</sequence>
<evidence type="ECO:0000256" key="1">
    <source>
        <dbReference type="ARBA" id="ARBA00006754"/>
    </source>
</evidence>
<accession>A0ABS4W9V7</accession>
<comment type="similarity">
    <text evidence="1">Belongs to the CdaR family.</text>
</comment>
<dbReference type="PANTHER" id="PTHR33744:SF1">
    <property type="entry name" value="DNA-BINDING TRANSCRIPTIONAL ACTIVATOR ADER"/>
    <property type="match status" value="1"/>
</dbReference>
<evidence type="ECO:0000259" key="2">
    <source>
        <dbReference type="Pfam" id="PF13556"/>
    </source>
</evidence>
<name>A0ABS4W9V7_9MICC</name>
<evidence type="ECO:0000313" key="5">
    <source>
        <dbReference type="Proteomes" id="UP000766570"/>
    </source>
</evidence>
<dbReference type="InterPro" id="IPR041522">
    <property type="entry name" value="CdaR_GGDEF"/>
</dbReference>
<dbReference type="Gene3D" id="1.10.10.2840">
    <property type="entry name" value="PucR C-terminal helix-turn-helix domain"/>
    <property type="match status" value="1"/>
</dbReference>
<proteinExistence type="inferred from homology"/>
<dbReference type="Proteomes" id="UP000766570">
    <property type="component" value="Unassembled WGS sequence"/>
</dbReference>
<dbReference type="InterPro" id="IPR025736">
    <property type="entry name" value="PucR_C-HTH_dom"/>
</dbReference>
<feature type="domain" description="CdaR GGDEF-like" evidence="3">
    <location>
        <begin position="257"/>
        <end position="374"/>
    </location>
</feature>
<feature type="domain" description="PucR C-terminal helix-turn-helix" evidence="2">
    <location>
        <begin position="437"/>
        <end position="492"/>
    </location>
</feature>
<comment type="caution">
    <text evidence="4">The sequence shown here is derived from an EMBL/GenBank/DDBJ whole genome shotgun (WGS) entry which is preliminary data.</text>
</comment>
<dbReference type="Pfam" id="PF17853">
    <property type="entry name" value="GGDEF_2"/>
    <property type="match status" value="1"/>
</dbReference>
<dbReference type="EMBL" id="JAGIOE010000001">
    <property type="protein sequence ID" value="MBP2372918.1"/>
    <property type="molecule type" value="Genomic_DNA"/>
</dbReference>
<reference evidence="4 5" key="1">
    <citation type="submission" date="2021-03" db="EMBL/GenBank/DDBJ databases">
        <title>Sequencing the genomes of 1000 actinobacteria strains.</title>
        <authorList>
            <person name="Klenk H.-P."/>
        </authorList>
    </citation>
    <scope>NUCLEOTIDE SEQUENCE [LARGE SCALE GENOMIC DNA]</scope>
    <source>
        <strain evidence="4 5">DSM 15454</strain>
    </source>
</reference>
<dbReference type="InterPro" id="IPR051448">
    <property type="entry name" value="CdaR-like_regulators"/>
</dbReference>
<gene>
    <name evidence="4" type="ORF">JOF46_000830</name>
</gene>
<keyword evidence="5" id="KW-1185">Reference proteome</keyword>
<dbReference type="RefSeq" id="WP_209906170.1">
    <property type="nucleotide sequence ID" value="NZ_BAAAMI010000019.1"/>
</dbReference>
<dbReference type="InterPro" id="IPR042070">
    <property type="entry name" value="PucR_C-HTH_sf"/>
</dbReference>
<dbReference type="Pfam" id="PF13556">
    <property type="entry name" value="HTH_30"/>
    <property type="match status" value="1"/>
</dbReference>
<protein>
    <recommendedName>
        <fullName evidence="6">PucR family transcriptional regulator</fullName>
    </recommendedName>
</protein>
<evidence type="ECO:0000259" key="3">
    <source>
        <dbReference type="Pfam" id="PF17853"/>
    </source>
</evidence>
<dbReference type="PANTHER" id="PTHR33744">
    <property type="entry name" value="CARBOHYDRATE DIACID REGULATOR"/>
    <property type="match status" value="1"/>
</dbReference>
<organism evidence="4 5">
    <name type="scientific">Paeniglutamicibacter psychrophenolicus</name>
    <dbReference type="NCBI Taxonomy" id="257454"/>
    <lineage>
        <taxon>Bacteria</taxon>
        <taxon>Bacillati</taxon>
        <taxon>Actinomycetota</taxon>
        <taxon>Actinomycetes</taxon>
        <taxon>Micrococcales</taxon>
        <taxon>Micrococcaceae</taxon>
        <taxon>Paeniglutamicibacter</taxon>
    </lineage>
</organism>
<evidence type="ECO:0008006" key="6">
    <source>
        <dbReference type="Google" id="ProtNLM"/>
    </source>
</evidence>
<evidence type="ECO:0000313" key="4">
    <source>
        <dbReference type="EMBL" id="MBP2372918.1"/>
    </source>
</evidence>